<protein>
    <recommendedName>
        <fullName evidence="3">DUF1360 domain-containing protein</fullName>
    </recommendedName>
</protein>
<feature type="transmembrane region" description="Helical" evidence="1">
    <location>
        <begin position="52"/>
        <end position="74"/>
    </location>
</feature>
<name>A0A0F9TJK9_9ZZZZ</name>
<keyword evidence="1" id="KW-0472">Membrane</keyword>
<keyword evidence="1" id="KW-0812">Transmembrane</keyword>
<accession>A0A0F9TJK9</accession>
<dbReference type="Pfam" id="PF07098">
    <property type="entry name" value="DUF1360"/>
    <property type="match status" value="1"/>
</dbReference>
<organism evidence="2">
    <name type="scientific">marine sediment metagenome</name>
    <dbReference type="NCBI Taxonomy" id="412755"/>
    <lineage>
        <taxon>unclassified sequences</taxon>
        <taxon>metagenomes</taxon>
        <taxon>ecological metagenomes</taxon>
    </lineage>
</organism>
<gene>
    <name evidence="2" type="ORF">LCGC14_0645220</name>
</gene>
<evidence type="ECO:0008006" key="3">
    <source>
        <dbReference type="Google" id="ProtNLM"/>
    </source>
</evidence>
<dbReference type="EMBL" id="LAZR01001179">
    <property type="protein sequence ID" value="KKN49181.1"/>
    <property type="molecule type" value="Genomic_DNA"/>
</dbReference>
<feature type="transmembrane region" description="Helical" evidence="1">
    <location>
        <begin position="80"/>
        <end position="100"/>
    </location>
</feature>
<proteinExistence type="predicted"/>
<evidence type="ECO:0000256" key="1">
    <source>
        <dbReference type="SAM" id="Phobius"/>
    </source>
</evidence>
<sequence>MMQIDLFVIYGFACYRLAQLVALDDGPLTIFLRIRRFFGKRAASGNIIYKNLTQFLSCPFCVGIWFSVFLFGAYRLNNSLLNAFVVIFSIAGLQAFLQGFMQIDE</sequence>
<keyword evidence="1" id="KW-1133">Transmembrane helix</keyword>
<dbReference type="AlphaFoldDB" id="A0A0F9TJK9"/>
<reference evidence="2" key="1">
    <citation type="journal article" date="2015" name="Nature">
        <title>Complex archaea that bridge the gap between prokaryotes and eukaryotes.</title>
        <authorList>
            <person name="Spang A."/>
            <person name="Saw J.H."/>
            <person name="Jorgensen S.L."/>
            <person name="Zaremba-Niedzwiedzka K."/>
            <person name="Martijn J."/>
            <person name="Lind A.E."/>
            <person name="van Eijk R."/>
            <person name="Schleper C."/>
            <person name="Guy L."/>
            <person name="Ettema T.J."/>
        </authorList>
    </citation>
    <scope>NUCLEOTIDE SEQUENCE</scope>
</reference>
<dbReference type="InterPro" id="IPR010773">
    <property type="entry name" value="Mycophage_PG1_Gp7"/>
</dbReference>
<evidence type="ECO:0000313" key="2">
    <source>
        <dbReference type="EMBL" id="KKN49181.1"/>
    </source>
</evidence>
<comment type="caution">
    <text evidence="2">The sequence shown here is derived from an EMBL/GenBank/DDBJ whole genome shotgun (WGS) entry which is preliminary data.</text>
</comment>